<dbReference type="EMBL" id="LSRQ01006010">
    <property type="protein sequence ID" value="OAY66657.1"/>
    <property type="molecule type" value="Genomic_DNA"/>
</dbReference>
<evidence type="ECO:0000313" key="3">
    <source>
        <dbReference type="Proteomes" id="UP000092600"/>
    </source>
</evidence>
<protein>
    <submittedName>
        <fullName evidence="2">Uncharacterized protein</fullName>
    </submittedName>
</protein>
<feature type="compositionally biased region" description="Low complexity" evidence="1">
    <location>
        <begin position="33"/>
        <end position="58"/>
    </location>
</feature>
<feature type="region of interest" description="Disordered" evidence="1">
    <location>
        <begin position="1"/>
        <end position="59"/>
    </location>
</feature>
<dbReference type="Proteomes" id="UP000092600">
    <property type="component" value="Unassembled WGS sequence"/>
</dbReference>
<evidence type="ECO:0000313" key="2">
    <source>
        <dbReference type="EMBL" id="OAY66657.1"/>
    </source>
</evidence>
<name>A0A199UPB6_ANACO</name>
<accession>A0A199UPB6</accession>
<gene>
    <name evidence="2" type="ORF">ACMD2_20097</name>
</gene>
<proteinExistence type="predicted"/>
<comment type="caution">
    <text evidence="2">The sequence shown here is derived from an EMBL/GenBank/DDBJ whole genome shotgun (WGS) entry which is preliminary data.</text>
</comment>
<sequence>LELSPFSPNRPRFRPRSSRPRVLQGDPPPPASPSASSSTSAAAPAAASVAALRRPPSSCKVQELDNAADDRITEDIRWLACGPNYIARRFPHATTSQIRQHFSTI</sequence>
<feature type="compositionally biased region" description="Low complexity" evidence="1">
    <location>
        <begin position="1"/>
        <end position="10"/>
    </location>
</feature>
<organism evidence="2 3">
    <name type="scientific">Ananas comosus</name>
    <name type="common">Pineapple</name>
    <name type="synonym">Ananas ananas</name>
    <dbReference type="NCBI Taxonomy" id="4615"/>
    <lineage>
        <taxon>Eukaryota</taxon>
        <taxon>Viridiplantae</taxon>
        <taxon>Streptophyta</taxon>
        <taxon>Embryophyta</taxon>
        <taxon>Tracheophyta</taxon>
        <taxon>Spermatophyta</taxon>
        <taxon>Magnoliopsida</taxon>
        <taxon>Liliopsida</taxon>
        <taxon>Poales</taxon>
        <taxon>Bromeliaceae</taxon>
        <taxon>Bromelioideae</taxon>
        <taxon>Ananas</taxon>
    </lineage>
</organism>
<reference evidence="2 3" key="1">
    <citation type="journal article" date="2016" name="DNA Res.">
        <title>The draft genome of MD-2 pineapple using hybrid error correction of long reads.</title>
        <authorList>
            <person name="Redwan R.M."/>
            <person name="Saidin A."/>
            <person name="Kumar S.V."/>
        </authorList>
    </citation>
    <scope>NUCLEOTIDE SEQUENCE [LARGE SCALE GENOMIC DNA]</scope>
    <source>
        <strain evidence="3">cv. MD2</strain>
        <tissue evidence="2">Leaf</tissue>
    </source>
</reference>
<dbReference type="AlphaFoldDB" id="A0A199UPB6"/>
<feature type="non-terminal residue" evidence="2">
    <location>
        <position position="1"/>
    </location>
</feature>
<evidence type="ECO:0000256" key="1">
    <source>
        <dbReference type="SAM" id="MobiDB-lite"/>
    </source>
</evidence>